<evidence type="ECO:0000256" key="1">
    <source>
        <dbReference type="SAM" id="MobiDB-lite"/>
    </source>
</evidence>
<protein>
    <submittedName>
        <fullName evidence="2">Uncharacterized protein</fullName>
    </submittedName>
</protein>
<evidence type="ECO:0000313" key="2">
    <source>
        <dbReference type="EMBL" id="KAK9915360.1"/>
    </source>
</evidence>
<organism evidence="2 3">
    <name type="scientific">Coccomyxa subellipsoidea</name>
    <dbReference type="NCBI Taxonomy" id="248742"/>
    <lineage>
        <taxon>Eukaryota</taxon>
        <taxon>Viridiplantae</taxon>
        <taxon>Chlorophyta</taxon>
        <taxon>core chlorophytes</taxon>
        <taxon>Trebouxiophyceae</taxon>
        <taxon>Trebouxiophyceae incertae sedis</taxon>
        <taxon>Coccomyxaceae</taxon>
        <taxon>Coccomyxa</taxon>
    </lineage>
</organism>
<accession>A0ABR2YUI0</accession>
<sequence length="504" mass="55327">MQGTCATSILSHKGHKTRRVSSICPAQLLALLWAIAAQVQMATLEEILQTLAPKLDAFIPYTEILRSNGYRLPEDILLAGTARTLSDTCGLPLGDAQKLWKAAGGIIGPTYNPEARLNRIDEFLRANTDSDERAKRAASLLTEFFEGGFAGQVIDKRCSAPPPLQEEKTDSFAIFAFDEASSLRQQARRRVREAFAQVLRTKKLLPREVCLTVLAASLQRTPSCTTAVQSVYLGILSRDNMQKLFLAALKILGLESGLRFHEEQPHRLKEVYERLGVFEVLDLQSWLLLLETARALSGPSMSTAGRTTIREILCLPDTVTGRAFDLELCLDGLYLTPRGQSKKAAASSRVYRGPPADSVMSLISSEHAKMFTNGSESTILLLFSDQDLPVHNGLDKVAVLSNGKHQLYSPAVRLLRLLENLQQVCMGGKVLSSPGELGKQQTRERTADSKEVKEEVQAAKKSASRAEDKVKPSEKGSTNRKRKSDIDTSSVPGKQAAFRQGHLG</sequence>
<gene>
    <name evidence="2" type="ORF">WJX75_008020</name>
</gene>
<dbReference type="EMBL" id="JALJOT010000005">
    <property type="protein sequence ID" value="KAK9915360.1"/>
    <property type="molecule type" value="Genomic_DNA"/>
</dbReference>
<feature type="region of interest" description="Disordered" evidence="1">
    <location>
        <begin position="429"/>
        <end position="504"/>
    </location>
</feature>
<evidence type="ECO:0000313" key="3">
    <source>
        <dbReference type="Proteomes" id="UP001491310"/>
    </source>
</evidence>
<reference evidence="2 3" key="1">
    <citation type="journal article" date="2024" name="Nat. Commun.">
        <title>Phylogenomics reveals the evolutionary origins of lichenization in chlorophyte algae.</title>
        <authorList>
            <person name="Puginier C."/>
            <person name="Libourel C."/>
            <person name="Otte J."/>
            <person name="Skaloud P."/>
            <person name="Haon M."/>
            <person name="Grisel S."/>
            <person name="Petersen M."/>
            <person name="Berrin J.G."/>
            <person name="Delaux P.M."/>
            <person name="Dal Grande F."/>
            <person name="Keller J."/>
        </authorList>
    </citation>
    <scope>NUCLEOTIDE SEQUENCE [LARGE SCALE GENOMIC DNA]</scope>
    <source>
        <strain evidence="2 3">SAG 216-7</strain>
    </source>
</reference>
<feature type="compositionally biased region" description="Basic and acidic residues" evidence="1">
    <location>
        <begin position="441"/>
        <end position="474"/>
    </location>
</feature>
<proteinExistence type="predicted"/>
<comment type="caution">
    <text evidence="2">The sequence shown here is derived from an EMBL/GenBank/DDBJ whole genome shotgun (WGS) entry which is preliminary data.</text>
</comment>
<name>A0ABR2YUI0_9CHLO</name>
<dbReference type="Proteomes" id="UP001491310">
    <property type="component" value="Unassembled WGS sequence"/>
</dbReference>
<keyword evidence="3" id="KW-1185">Reference proteome</keyword>